<dbReference type="Proteomes" id="UP000039865">
    <property type="component" value="Unassembled WGS sequence"/>
</dbReference>
<dbReference type="OMA" id="DIRDEMI"/>
<dbReference type="EMBL" id="CCKQ01006314">
    <property type="protein sequence ID" value="CDW77620.1"/>
    <property type="molecule type" value="Genomic_DNA"/>
</dbReference>
<dbReference type="AlphaFoldDB" id="A0A078A5U8"/>
<name>A0A078A5U8_STYLE</name>
<dbReference type="OrthoDB" id="289273at2759"/>
<evidence type="ECO:0000313" key="2">
    <source>
        <dbReference type="Proteomes" id="UP000039865"/>
    </source>
</evidence>
<keyword evidence="2" id="KW-1185">Reference proteome</keyword>
<organism evidence="1 2">
    <name type="scientific">Stylonychia lemnae</name>
    <name type="common">Ciliate</name>
    <dbReference type="NCBI Taxonomy" id="5949"/>
    <lineage>
        <taxon>Eukaryota</taxon>
        <taxon>Sar</taxon>
        <taxon>Alveolata</taxon>
        <taxon>Ciliophora</taxon>
        <taxon>Intramacronucleata</taxon>
        <taxon>Spirotrichea</taxon>
        <taxon>Stichotrichia</taxon>
        <taxon>Sporadotrichida</taxon>
        <taxon>Oxytrichidae</taxon>
        <taxon>Stylonychinae</taxon>
        <taxon>Stylonychia</taxon>
    </lineage>
</organism>
<gene>
    <name evidence="1" type="primary">Contig2579.g2764</name>
    <name evidence="1" type="ORF">STYLEM_6583</name>
</gene>
<protein>
    <submittedName>
        <fullName evidence="1">Uncharacterized protein</fullName>
    </submittedName>
</protein>
<evidence type="ECO:0000313" key="1">
    <source>
        <dbReference type="EMBL" id="CDW77620.1"/>
    </source>
</evidence>
<dbReference type="InParanoid" id="A0A078A5U8"/>
<reference evidence="1 2" key="1">
    <citation type="submission" date="2014-06" db="EMBL/GenBank/DDBJ databases">
        <authorList>
            <person name="Swart Estienne"/>
        </authorList>
    </citation>
    <scope>NUCLEOTIDE SEQUENCE [LARGE SCALE GENOMIC DNA]</scope>
    <source>
        <strain evidence="1 2">130c</strain>
    </source>
</reference>
<sequence length="543" mass="63586">MIFLIGDCMTMPWQASLGQVRFLYKMCKKTNKCVLGTALGFSMLVYFCATALAEVLVINNKQKGGPMSQLDKLAYQEFSNEKDNVFLDSLTGDYYQYNQEQAKWLPQGNVGMHYSRAAESIDNQEKEYLKKKQVYQNHESKYSGLYVSKISESKCCIKKQFINHWIFEGVQQQFLADNRFTWDTHPAKITNLHIVKQNYDILAESERSPIIIEHFNTLSCQFYIHHQYPDSLKILQNYIKKKITDIQSYGRIDITLEDAIQKQKLQQFQTVKYADESRHKHRPLINTLDIIANNTQPRLKNNAVSQDPLTPTQNQIQNMKSLIIKDSIHHGTVILGPATLTKQSSQNHSANILLKRHIQNSNRKNTAHLVITDQQGAKSDQDSNTMYRKTLRQDLNSVWKKRRDIRETLHPTLDKNHLPKNPNNPLKVQNLLLQFLKMFIDIHNQSSQSNKLQLSNKPFNRFKDFQKMPQNNFDIQLRLKKDQQDKQYWVTPGKEFAAFFDKATLNNQEYIQNYVTRDPSQSPFLHKFREEKKRKWISSALKF</sequence>
<proteinExistence type="predicted"/>
<accession>A0A078A5U8</accession>